<organism evidence="5 6">
    <name type="scientific">Streptomyces humicola</name>
    <dbReference type="NCBI Taxonomy" id="2953240"/>
    <lineage>
        <taxon>Bacteria</taxon>
        <taxon>Bacillati</taxon>
        <taxon>Actinomycetota</taxon>
        <taxon>Actinomycetes</taxon>
        <taxon>Kitasatosporales</taxon>
        <taxon>Streptomycetaceae</taxon>
        <taxon>Streptomyces</taxon>
    </lineage>
</organism>
<dbReference type="InterPro" id="IPR051257">
    <property type="entry name" value="Diverse_CBS-Domain"/>
</dbReference>
<keyword evidence="6" id="KW-1185">Reference proteome</keyword>
<dbReference type="Proteomes" id="UP001057702">
    <property type="component" value="Unassembled WGS sequence"/>
</dbReference>
<dbReference type="PANTHER" id="PTHR43080:SF29">
    <property type="entry name" value="OS02G0818000 PROTEIN"/>
    <property type="match status" value="1"/>
</dbReference>
<gene>
    <name evidence="5" type="ORF">NGB36_08370</name>
</gene>
<feature type="domain" description="CBS" evidence="4">
    <location>
        <begin position="84"/>
        <end position="140"/>
    </location>
</feature>
<dbReference type="SMART" id="SM00116">
    <property type="entry name" value="CBS"/>
    <property type="match status" value="2"/>
</dbReference>
<feature type="region of interest" description="Disordered" evidence="3">
    <location>
        <begin position="1"/>
        <end position="79"/>
    </location>
</feature>
<dbReference type="SUPFAM" id="SSF54631">
    <property type="entry name" value="CBS-domain pair"/>
    <property type="match status" value="1"/>
</dbReference>
<dbReference type="RefSeq" id="WP_255919520.1">
    <property type="nucleotide sequence ID" value="NZ_JANFNG010000004.1"/>
</dbReference>
<accession>A0ABT1PVM9</accession>
<dbReference type="InterPro" id="IPR000644">
    <property type="entry name" value="CBS_dom"/>
</dbReference>
<feature type="compositionally biased region" description="Basic and acidic residues" evidence="3">
    <location>
        <begin position="1"/>
        <end position="15"/>
    </location>
</feature>
<protein>
    <submittedName>
        <fullName evidence="5">CBS domain-containing protein</fullName>
    </submittedName>
</protein>
<keyword evidence="1 2" id="KW-0129">CBS domain</keyword>
<comment type="caution">
    <text evidence="5">The sequence shown here is derived from an EMBL/GenBank/DDBJ whole genome shotgun (WGS) entry which is preliminary data.</text>
</comment>
<proteinExistence type="predicted"/>
<evidence type="ECO:0000256" key="1">
    <source>
        <dbReference type="ARBA" id="ARBA00023122"/>
    </source>
</evidence>
<dbReference type="EMBL" id="JANFNG010000004">
    <property type="protein sequence ID" value="MCQ4080617.1"/>
    <property type="molecule type" value="Genomic_DNA"/>
</dbReference>
<evidence type="ECO:0000313" key="5">
    <source>
        <dbReference type="EMBL" id="MCQ4080617.1"/>
    </source>
</evidence>
<evidence type="ECO:0000313" key="6">
    <source>
        <dbReference type="Proteomes" id="UP001057702"/>
    </source>
</evidence>
<feature type="domain" description="CBS" evidence="4">
    <location>
        <begin position="167"/>
        <end position="223"/>
    </location>
</feature>
<dbReference type="CDD" id="cd04586">
    <property type="entry name" value="CBS_pair_BON_assoc"/>
    <property type="match status" value="1"/>
</dbReference>
<dbReference type="PANTHER" id="PTHR43080">
    <property type="entry name" value="CBS DOMAIN-CONTAINING PROTEIN CBSX3, MITOCHONDRIAL"/>
    <property type="match status" value="1"/>
</dbReference>
<name>A0ABT1PVM9_9ACTN</name>
<evidence type="ECO:0000259" key="4">
    <source>
        <dbReference type="PROSITE" id="PS51371"/>
    </source>
</evidence>
<dbReference type="PROSITE" id="PS51371">
    <property type="entry name" value="CBS"/>
    <property type="match status" value="2"/>
</dbReference>
<dbReference type="InterPro" id="IPR046342">
    <property type="entry name" value="CBS_dom_sf"/>
</dbReference>
<evidence type="ECO:0000256" key="3">
    <source>
        <dbReference type="SAM" id="MobiDB-lite"/>
    </source>
</evidence>
<sequence>MSEREHHAAGSEARRTLPGRTWRPDEQQRQDMLMRYLGAVAATSAARAAERPQTFGEPEPQSAPLEHPRPEGPSAAQQPVREVMDVPAVSVPDTMPFLDIARTLSRLHLSSAPVVDADDHVLGVVSESDLLAKAAVEATEQHSGPIGRLREHRLYDKAQGETASTLMTAPAISVHPGTPVADAAWLAARSRLKRLPVTDHKGRLVGVVRRIALLQALIRDDAKIREEIESRIIEHEFRLDRGAVGVHVTNGVVDVEGRLDRSLIPQLLEEIGEIGDVVGVVDHVTAI</sequence>
<reference evidence="5" key="1">
    <citation type="submission" date="2022-06" db="EMBL/GenBank/DDBJ databases">
        <title>Draft genome sequence of Streptomyces sp. RB6PN25 isolated from peat swamp forest in Thailand.</title>
        <authorList>
            <person name="Duangmal K."/>
            <person name="Klaysubun C."/>
        </authorList>
    </citation>
    <scope>NUCLEOTIDE SEQUENCE</scope>
    <source>
        <strain evidence="5">RB6PN25</strain>
    </source>
</reference>
<dbReference type="Gene3D" id="3.10.580.10">
    <property type="entry name" value="CBS-domain"/>
    <property type="match status" value="1"/>
</dbReference>
<dbReference type="Pfam" id="PF00571">
    <property type="entry name" value="CBS"/>
    <property type="match status" value="2"/>
</dbReference>
<evidence type="ECO:0000256" key="2">
    <source>
        <dbReference type="PROSITE-ProRule" id="PRU00703"/>
    </source>
</evidence>